<dbReference type="AlphaFoldDB" id="A0A1M5VTG8"/>
<dbReference type="EMBL" id="FQXG01000004">
    <property type="protein sequence ID" value="SHH78294.1"/>
    <property type="molecule type" value="Genomic_DNA"/>
</dbReference>
<dbReference type="STRING" id="299255.SAMN02745129_2965"/>
<proteinExistence type="predicted"/>
<dbReference type="RefSeq" id="WP_067657144.1">
    <property type="nucleotide sequence ID" value="NZ_FQXG01000004.1"/>
</dbReference>
<keyword evidence="2" id="KW-1185">Reference proteome</keyword>
<protein>
    <submittedName>
        <fullName evidence="1">Uncharacterized protein</fullName>
    </submittedName>
</protein>
<accession>A0A1M5VTG8</accession>
<dbReference type="OrthoDB" id="5817318at2"/>
<evidence type="ECO:0000313" key="2">
    <source>
        <dbReference type="Proteomes" id="UP000184268"/>
    </source>
</evidence>
<dbReference type="Proteomes" id="UP000184268">
    <property type="component" value="Unassembled WGS sequence"/>
</dbReference>
<evidence type="ECO:0000313" key="1">
    <source>
        <dbReference type="EMBL" id="SHH78294.1"/>
    </source>
</evidence>
<sequence>MEIQDIREGMWVLFSGQVGRVVRLDSDNGKVQVEHLTSHQLMDLNASEVEPDPQLHTDCDLYY</sequence>
<reference evidence="1 2" key="1">
    <citation type="submission" date="2016-11" db="EMBL/GenBank/DDBJ databases">
        <authorList>
            <person name="Jaros S."/>
            <person name="Januszkiewicz K."/>
            <person name="Wedrychowicz H."/>
        </authorList>
    </citation>
    <scope>NUCLEOTIDE SEQUENCE [LARGE SCALE GENOMIC DNA]</scope>
    <source>
        <strain evidence="1 2">DSM 16917</strain>
    </source>
</reference>
<name>A0A1M5VTG8_9GAMM</name>
<organism evidence="1 2">
    <name type="scientific">Ferrimonas marina</name>
    <dbReference type="NCBI Taxonomy" id="299255"/>
    <lineage>
        <taxon>Bacteria</taxon>
        <taxon>Pseudomonadati</taxon>
        <taxon>Pseudomonadota</taxon>
        <taxon>Gammaproteobacteria</taxon>
        <taxon>Alteromonadales</taxon>
        <taxon>Ferrimonadaceae</taxon>
        <taxon>Ferrimonas</taxon>
    </lineage>
</organism>
<gene>
    <name evidence="1" type="ORF">SAMN02745129_2965</name>
</gene>